<evidence type="ECO:0000313" key="2">
    <source>
        <dbReference type="Proteomes" id="UP000004088"/>
    </source>
</evidence>
<evidence type="ECO:0000313" key="1">
    <source>
        <dbReference type="EMBL" id="EGC17773.1"/>
    </source>
</evidence>
<dbReference type="AlphaFoldDB" id="F0EZ15"/>
<keyword evidence="2" id="KW-1185">Reference proteome</keyword>
<gene>
    <name evidence="1" type="ORF">HMPREF9098_1099</name>
</gene>
<sequence>MEAGAEAADAAGLLSHALKAKAAVKAKNKTFFFIIIFPSTKVDYSVSSG</sequence>
<dbReference type="Proteomes" id="UP000004088">
    <property type="component" value="Unassembled WGS sequence"/>
</dbReference>
<comment type="caution">
    <text evidence="1">The sequence shown here is derived from an EMBL/GenBank/DDBJ whole genome shotgun (WGS) entry which is preliminary data.</text>
</comment>
<protein>
    <submittedName>
        <fullName evidence="1">Uncharacterized protein</fullName>
    </submittedName>
</protein>
<accession>F0EZ15</accession>
<organism evidence="1 2">
    <name type="scientific">Kingella denitrificans ATCC 33394</name>
    <dbReference type="NCBI Taxonomy" id="888741"/>
    <lineage>
        <taxon>Bacteria</taxon>
        <taxon>Pseudomonadati</taxon>
        <taxon>Pseudomonadota</taxon>
        <taxon>Betaproteobacteria</taxon>
        <taxon>Neisseriales</taxon>
        <taxon>Neisseriaceae</taxon>
        <taxon>Kingella</taxon>
    </lineage>
</organism>
<proteinExistence type="predicted"/>
<reference evidence="1 2" key="1">
    <citation type="submission" date="2011-01" db="EMBL/GenBank/DDBJ databases">
        <authorList>
            <person name="Muzny D."/>
            <person name="Qin X."/>
            <person name="Deng J."/>
            <person name="Jiang H."/>
            <person name="Liu Y."/>
            <person name="Qu J."/>
            <person name="Song X.-Z."/>
            <person name="Zhang L."/>
            <person name="Thornton R."/>
            <person name="Coyle M."/>
            <person name="Francisco L."/>
            <person name="Jackson L."/>
            <person name="Javaid M."/>
            <person name="Korchina V."/>
            <person name="Kovar C."/>
            <person name="Mata R."/>
            <person name="Mathew T."/>
            <person name="Ngo R."/>
            <person name="Nguyen L."/>
            <person name="Nguyen N."/>
            <person name="Okwuonu G."/>
            <person name="Ongeri F."/>
            <person name="Pham C."/>
            <person name="Simmons D."/>
            <person name="Wilczek-Boney K."/>
            <person name="Hale W."/>
            <person name="Jakkamsetti A."/>
            <person name="Pham P."/>
            <person name="Ruth R."/>
            <person name="San Lucas F."/>
            <person name="Warren J."/>
            <person name="Zhang J."/>
            <person name="Zhao Z."/>
            <person name="Zhou C."/>
            <person name="Zhu D."/>
            <person name="Lee S."/>
            <person name="Bess C."/>
            <person name="Blankenburg K."/>
            <person name="Forbes L."/>
            <person name="Fu Q."/>
            <person name="Gubbala S."/>
            <person name="Hirani K."/>
            <person name="Jayaseelan J.C."/>
            <person name="Lara F."/>
            <person name="Munidasa M."/>
            <person name="Palculict T."/>
            <person name="Patil S."/>
            <person name="Pu L.-L."/>
            <person name="Saada N."/>
            <person name="Tang L."/>
            <person name="Weissenberger G."/>
            <person name="Zhu Y."/>
            <person name="Hemphill L."/>
            <person name="Shang Y."/>
            <person name="Youmans B."/>
            <person name="Ayvaz T."/>
            <person name="Ross M."/>
            <person name="Santibanez J."/>
            <person name="Aqrawi P."/>
            <person name="Gross S."/>
            <person name="Joshi V."/>
            <person name="Fowler G."/>
            <person name="Nazareth L."/>
            <person name="Reid J."/>
            <person name="Worley K."/>
            <person name="Petrosino J."/>
            <person name="Highlander S."/>
            <person name="Gibbs R."/>
        </authorList>
    </citation>
    <scope>NUCLEOTIDE SEQUENCE [LARGE SCALE GENOMIC DNA]</scope>
    <source>
        <strain evidence="1 2">ATCC 33394</strain>
    </source>
</reference>
<dbReference type="HOGENOM" id="CLU_3136649_0_0_4"/>
<dbReference type="EMBL" id="AEWV01000015">
    <property type="protein sequence ID" value="EGC17773.1"/>
    <property type="molecule type" value="Genomic_DNA"/>
</dbReference>
<name>F0EZ15_9NEIS</name>